<dbReference type="InterPro" id="IPR029779">
    <property type="entry name" value="Rmp24-like"/>
</dbReference>
<protein>
    <submittedName>
        <fullName evidence="2">Uncharacterized protein</fullName>
    </submittedName>
</protein>
<dbReference type="Pfam" id="PF15719">
    <property type="entry name" value="Rmp24-like"/>
    <property type="match status" value="1"/>
</dbReference>
<feature type="compositionally biased region" description="Basic residues" evidence="1">
    <location>
        <begin position="155"/>
        <end position="165"/>
    </location>
</feature>
<accession>A0A4S2KSN5</accession>
<dbReference type="EMBL" id="QBLH01001127">
    <property type="protein sequence ID" value="TGZ52935.1"/>
    <property type="molecule type" value="Genomic_DNA"/>
</dbReference>
<reference evidence="2 3" key="1">
    <citation type="journal article" date="2019" name="Philos. Trans. R. Soc. Lond., B, Biol. Sci.">
        <title>Ant behaviour and brain gene expression of defending hosts depend on the ecological success of the intruding social parasite.</title>
        <authorList>
            <person name="Kaur R."/>
            <person name="Stoldt M."/>
            <person name="Jongepier E."/>
            <person name="Feldmeyer B."/>
            <person name="Menzel F."/>
            <person name="Bornberg-Bauer E."/>
            <person name="Foitzik S."/>
        </authorList>
    </citation>
    <scope>NUCLEOTIDE SEQUENCE [LARGE SCALE GENOMIC DNA]</scope>
    <source>
        <tissue evidence="2">Whole body</tissue>
    </source>
</reference>
<comment type="caution">
    <text evidence="2">The sequence shown here is derived from an EMBL/GenBank/DDBJ whole genome shotgun (WGS) entry which is preliminary data.</text>
</comment>
<sequence length="248" mass="28438">MESMETVKHLWNVNQFMTQLKSPLVTELQMFYMQKCKNLSNRVELPQQNFGPSVACSHCGSLWRKVDHQVRIVSGKRMSKSVKKIVRNMNENPDQKIPRVRATLASKSIKNEMSRLVIKCSVCSKNTELPFKKKSHLKPNKLNNSQTETPQSNRSNRKRKKKKSKDKTAGLNISGCTPVSQLNKKDYSKTPTASPVITPKTIPSDKRLSTPHKKPKKLNIERLKRIMENKTTAPAKRKNLHSFLAELY</sequence>
<name>A0A4S2KSN5_9HYME</name>
<dbReference type="Proteomes" id="UP000310200">
    <property type="component" value="Unassembled WGS sequence"/>
</dbReference>
<proteinExistence type="predicted"/>
<evidence type="ECO:0000256" key="1">
    <source>
        <dbReference type="SAM" id="MobiDB-lite"/>
    </source>
</evidence>
<evidence type="ECO:0000313" key="3">
    <source>
        <dbReference type="Proteomes" id="UP000310200"/>
    </source>
</evidence>
<keyword evidence="3" id="KW-1185">Reference proteome</keyword>
<organism evidence="2 3">
    <name type="scientific">Temnothorax longispinosus</name>
    <dbReference type="NCBI Taxonomy" id="300112"/>
    <lineage>
        <taxon>Eukaryota</taxon>
        <taxon>Metazoa</taxon>
        <taxon>Ecdysozoa</taxon>
        <taxon>Arthropoda</taxon>
        <taxon>Hexapoda</taxon>
        <taxon>Insecta</taxon>
        <taxon>Pterygota</taxon>
        <taxon>Neoptera</taxon>
        <taxon>Endopterygota</taxon>
        <taxon>Hymenoptera</taxon>
        <taxon>Apocrita</taxon>
        <taxon>Aculeata</taxon>
        <taxon>Formicoidea</taxon>
        <taxon>Formicidae</taxon>
        <taxon>Myrmicinae</taxon>
        <taxon>Temnothorax</taxon>
    </lineage>
</organism>
<feature type="region of interest" description="Disordered" evidence="1">
    <location>
        <begin position="131"/>
        <end position="215"/>
    </location>
</feature>
<feature type="compositionally biased region" description="Polar residues" evidence="1">
    <location>
        <begin position="141"/>
        <end position="151"/>
    </location>
</feature>
<evidence type="ECO:0000313" key="2">
    <source>
        <dbReference type="EMBL" id="TGZ52935.1"/>
    </source>
</evidence>
<gene>
    <name evidence="2" type="ORF">DBV15_00553</name>
</gene>
<dbReference type="AlphaFoldDB" id="A0A4S2KSN5"/>